<protein>
    <recommendedName>
        <fullName evidence="15">ERCC4 domain-containing protein</fullName>
    </recommendedName>
</protein>
<evidence type="ECO:0000256" key="2">
    <source>
        <dbReference type="ARBA" id="ARBA00004123"/>
    </source>
</evidence>
<dbReference type="PANTHER" id="PTHR21077">
    <property type="entry name" value="EME1 PROTEIN"/>
    <property type="match status" value="1"/>
</dbReference>
<dbReference type="Gene3D" id="1.10.150.670">
    <property type="entry name" value="Crossover junction endonuclease EME1, DNA-binding domain"/>
    <property type="match status" value="1"/>
</dbReference>
<evidence type="ECO:0000256" key="12">
    <source>
        <dbReference type="ARBA" id="ARBA00023242"/>
    </source>
</evidence>
<sequence>MDSSVILVSSESSAPSSPMHGIHSKHTPDYSNEQHSDSDARSDITVDYYMPINVRKSPEVDHDSSTTSSLPKVNTNTTMDCPEVQFSDSDARSDTIVDYYPPPNFINDLVLKTESRGNDISGSCSAGVLHKAWRETQLVDCEGSDDSHLDMREAMQGRDQLPSIGNVLAEDCSEKGQKKQRAKKSVIGIEKEGKRAERMKNRAMMKAEQAQKKALKMAAAEAYRCKKPGECLKYIQVCLDQQLLTAEYGGEILVSLQSAEMQYNIQSNLVPCSIFWTREVQEHFVGEDMEVHVRSRKEEEEEILIVWHWEKVMRLIHAVDLTNHIQSLQLTLPGKKLTLVVYGVEQYFRYHNSSKRQEVRAKVGKLKTSKKTENFENTPRISRDKFDTALTELQLFADCSHRLVEKPHDLGTFIRQFSKAIAEVPFKHEKQKREQEKLEWYAAGDSRNCVRVDKNGNGLLRLWQQQLCQFNRVSMETAQAISSVYRSPCALIQAYENCSSETESELMLESIQIRRGVGPLTTVKKVGPDLSKKMYTFFRSFDGKATLSQE</sequence>
<keyword evidence="12" id="KW-0539">Nucleus</keyword>
<keyword evidence="5" id="KW-0479">Metal-binding</keyword>
<keyword evidence="7" id="KW-0227">DNA damage</keyword>
<evidence type="ECO:0000313" key="16">
    <source>
        <dbReference type="EMBL" id="PNF42770.1"/>
    </source>
</evidence>
<dbReference type="Pfam" id="PF21292">
    <property type="entry name" value="EME1-MUS81_C"/>
    <property type="match status" value="1"/>
</dbReference>
<comment type="similarity">
    <text evidence="3">Belongs to the EME1/MMS4 family.</text>
</comment>
<evidence type="ECO:0000259" key="15">
    <source>
        <dbReference type="SMART" id="SM00891"/>
    </source>
</evidence>
<dbReference type="GO" id="GO:0003677">
    <property type="term" value="F:DNA binding"/>
    <property type="evidence" value="ECO:0007669"/>
    <property type="project" value="InterPro"/>
</dbReference>
<proteinExistence type="inferred from homology"/>
<comment type="cofactor">
    <cofactor evidence="1">
        <name>Mg(2+)</name>
        <dbReference type="ChEBI" id="CHEBI:18420"/>
    </cofactor>
</comment>
<reference evidence="16 17" key="1">
    <citation type="submission" date="2017-12" db="EMBL/GenBank/DDBJ databases">
        <title>Hemimetabolous genomes reveal molecular basis of termite eusociality.</title>
        <authorList>
            <person name="Harrison M.C."/>
            <person name="Jongepier E."/>
            <person name="Robertson H.M."/>
            <person name="Arning N."/>
            <person name="Bitard-Feildel T."/>
            <person name="Chao H."/>
            <person name="Childers C.P."/>
            <person name="Dinh H."/>
            <person name="Doddapaneni H."/>
            <person name="Dugan S."/>
            <person name="Gowin J."/>
            <person name="Greiner C."/>
            <person name="Han Y."/>
            <person name="Hu H."/>
            <person name="Hughes D.S.T."/>
            <person name="Huylmans A.-K."/>
            <person name="Kemena C."/>
            <person name="Kremer L.P.M."/>
            <person name="Lee S.L."/>
            <person name="Lopez-Ezquerra A."/>
            <person name="Mallet L."/>
            <person name="Monroy-Kuhn J.M."/>
            <person name="Moser A."/>
            <person name="Murali S.C."/>
            <person name="Muzny D.M."/>
            <person name="Otani S."/>
            <person name="Piulachs M.-D."/>
            <person name="Poelchau M."/>
            <person name="Qu J."/>
            <person name="Schaub F."/>
            <person name="Wada-Katsumata A."/>
            <person name="Worley K.C."/>
            <person name="Xie Q."/>
            <person name="Ylla G."/>
            <person name="Poulsen M."/>
            <person name="Gibbs R.A."/>
            <person name="Schal C."/>
            <person name="Richards S."/>
            <person name="Belles X."/>
            <person name="Korb J."/>
            <person name="Bornberg-Bauer E."/>
        </authorList>
    </citation>
    <scope>NUCLEOTIDE SEQUENCE [LARGE SCALE GENOMIC DNA]</scope>
    <source>
        <tissue evidence="16">Whole body</tissue>
    </source>
</reference>
<dbReference type="InParanoid" id="A0A2J7RPL3"/>
<dbReference type="GO" id="GO:0000712">
    <property type="term" value="P:resolution of meiotic recombination intermediates"/>
    <property type="evidence" value="ECO:0007669"/>
    <property type="project" value="TreeGrafter"/>
</dbReference>
<comment type="subcellular location">
    <subcellularLocation>
        <location evidence="2">Nucleus</location>
    </subcellularLocation>
</comment>
<evidence type="ECO:0000256" key="5">
    <source>
        <dbReference type="ARBA" id="ARBA00022723"/>
    </source>
</evidence>
<dbReference type="InterPro" id="IPR042530">
    <property type="entry name" value="EME1/EME2_C"/>
</dbReference>
<dbReference type="PANTHER" id="PTHR21077:SF5">
    <property type="entry name" value="CROSSOVER JUNCTION ENDONUCLEASE MMS4"/>
    <property type="match status" value="1"/>
</dbReference>
<keyword evidence="17" id="KW-1185">Reference proteome</keyword>
<dbReference type="AlphaFoldDB" id="A0A2J7RPL3"/>
<dbReference type="GO" id="GO:0031297">
    <property type="term" value="P:replication fork processing"/>
    <property type="evidence" value="ECO:0007669"/>
    <property type="project" value="TreeGrafter"/>
</dbReference>
<dbReference type="GO" id="GO:0005634">
    <property type="term" value="C:nucleus"/>
    <property type="evidence" value="ECO:0007669"/>
    <property type="project" value="UniProtKB-SubCell"/>
</dbReference>
<evidence type="ECO:0000313" key="17">
    <source>
        <dbReference type="Proteomes" id="UP000235965"/>
    </source>
</evidence>
<dbReference type="GO" id="GO:0031573">
    <property type="term" value="P:mitotic intra-S DNA damage checkpoint signaling"/>
    <property type="evidence" value="ECO:0007669"/>
    <property type="project" value="TreeGrafter"/>
</dbReference>
<evidence type="ECO:0000256" key="1">
    <source>
        <dbReference type="ARBA" id="ARBA00001946"/>
    </source>
</evidence>
<keyword evidence="9" id="KW-0460">Magnesium</keyword>
<evidence type="ECO:0000256" key="3">
    <source>
        <dbReference type="ARBA" id="ARBA00005313"/>
    </source>
</evidence>
<dbReference type="GO" id="GO:0008821">
    <property type="term" value="F:crossover junction DNA endonuclease activity"/>
    <property type="evidence" value="ECO:0007669"/>
    <property type="project" value="TreeGrafter"/>
</dbReference>
<dbReference type="EMBL" id="NEVH01001358">
    <property type="protein sequence ID" value="PNF42770.1"/>
    <property type="molecule type" value="Genomic_DNA"/>
</dbReference>
<evidence type="ECO:0000256" key="6">
    <source>
        <dbReference type="ARBA" id="ARBA00022759"/>
    </source>
</evidence>
<feature type="compositionally biased region" description="Low complexity" evidence="14">
    <location>
        <begin position="1"/>
        <end position="17"/>
    </location>
</feature>
<feature type="domain" description="ERCC4" evidence="15">
    <location>
        <begin position="236"/>
        <end position="496"/>
    </location>
</feature>
<evidence type="ECO:0000256" key="4">
    <source>
        <dbReference type="ARBA" id="ARBA00022722"/>
    </source>
</evidence>
<evidence type="ECO:0000256" key="10">
    <source>
        <dbReference type="ARBA" id="ARBA00023172"/>
    </source>
</evidence>
<dbReference type="InterPro" id="IPR047524">
    <property type="entry name" value="XPF_nuclease_EME1_plant/arthr"/>
</dbReference>
<evidence type="ECO:0000256" key="7">
    <source>
        <dbReference type="ARBA" id="ARBA00022763"/>
    </source>
</evidence>
<organism evidence="16 17">
    <name type="scientific">Cryptotermes secundus</name>
    <dbReference type="NCBI Taxonomy" id="105785"/>
    <lineage>
        <taxon>Eukaryota</taxon>
        <taxon>Metazoa</taxon>
        <taxon>Ecdysozoa</taxon>
        <taxon>Arthropoda</taxon>
        <taxon>Hexapoda</taxon>
        <taxon>Insecta</taxon>
        <taxon>Pterygota</taxon>
        <taxon>Neoptera</taxon>
        <taxon>Polyneoptera</taxon>
        <taxon>Dictyoptera</taxon>
        <taxon>Blattodea</taxon>
        <taxon>Blattoidea</taxon>
        <taxon>Termitoidae</taxon>
        <taxon>Kalotermitidae</taxon>
        <taxon>Cryptotermitinae</taxon>
        <taxon>Cryptotermes</taxon>
    </lineage>
</organism>
<gene>
    <name evidence="16" type="ORF">B7P43_G13623</name>
</gene>
<keyword evidence="6" id="KW-0255">Endonuclease</keyword>
<dbReference type="OrthoDB" id="343092at2759"/>
<evidence type="ECO:0000256" key="13">
    <source>
        <dbReference type="ARBA" id="ARBA00023254"/>
    </source>
</evidence>
<dbReference type="STRING" id="105785.A0A2J7RPL3"/>
<evidence type="ECO:0000256" key="8">
    <source>
        <dbReference type="ARBA" id="ARBA00022801"/>
    </source>
</evidence>
<accession>A0A2J7RPL3</accession>
<keyword evidence="8" id="KW-0378">Hydrolase</keyword>
<name>A0A2J7RPL3_9NEOP</name>
<dbReference type="Gene3D" id="3.40.50.10130">
    <property type="match status" value="1"/>
</dbReference>
<feature type="compositionally biased region" description="Polar residues" evidence="14">
    <location>
        <begin position="65"/>
        <end position="79"/>
    </location>
</feature>
<dbReference type="FunCoup" id="A0A2J7RPL3">
    <property type="interactions" value="490"/>
</dbReference>
<dbReference type="SMART" id="SM00891">
    <property type="entry name" value="ERCC4"/>
    <property type="match status" value="1"/>
</dbReference>
<feature type="region of interest" description="Disordered" evidence="14">
    <location>
        <begin position="1"/>
        <end position="41"/>
    </location>
</feature>
<keyword evidence="4" id="KW-0540">Nuclease</keyword>
<feature type="region of interest" description="Disordered" evidence="14">
    <location>
        <begin position="55"/>
        <end position="86"/>
    </location>
</feature>
<evidence type="ECO:0000256" key="9">
    <source>
        <dbReference type="ARBA" id="ARBA00022842"/>
    </source>
</evidence>
<dbReference type="GO" id="GO:0048476">
    <property type="term" value="C:Holliday junction resolvase complex"/>
    <property type="evidence" value="ECO:0007669"/>
    <property type="project" value="InterPro"/>
</dbReference>
<keyword evidence="11" id="KW-0234">DNA repair</keyword>
<dbReference type="FunFam" id="1.10.150.670:FF:000002">
    <property type="entry name" value="Crossover junction endonuclease EME1"/>
    <property type="match status" value="1"/>
</dbReference>
<evidence type="ECO:0000256" key="11">
    <source>
        <dbReference type="ARBA" id="ARBA00023204"/>
    </source>
</evidence>
<dbReference type="GO" id="GO:0046872">
    <property type="term" value="F:metal ion binding"/>
    <property type="evidence" value="ECO:0007669"/>
    <property type="project" value="UniProtKB-KW"/>
</dbReference>
<dbReference type="GO" id="GO:0006302">
    <property type="term" value="P:double-strand break repair"/>
    <property type="evidence" value="ECO:0007669"/>
    <property type="project" value="TreeGrafter"/>
</dbReference>
<dbReference type="InterPro" id="IPR006166">
    <property type="entry name" value="ERCC4_domain"/>
</dbReference>
<dbReference type="InterPro" id="IPR033310">
    <property type="entry name" value="Mms4/EME1/EME2"/>
</dbReference>
<dbReference type="CDD" id="cd20083">
    <property type="entry name" value="XPF_nuclease_EME"/>
    <property type="match status" value="1"/>
</dbReference>
<keyword evidence="13" id="KW-0469">Meiosis</keyword>
<keyword evidence="10" id="KW-0233">DNA recombination</keyword>
<dbReference type="Proteomes" id="UP000235965">
    <property type="component" value="Unassembled WGS sequence"/>
</dbReference>
<evidence type="ECO:0000256" key="14">
    <source>
        <dbReference type="SAM" id="MobiDB-lite"/>
    </source>
</evidence>
<comment type="caution">
    <text evidence="16">The sequence shown here is derived from an EMBL/GenBank/DDBJ whole genome shotgun (WGS) entry which is preliminary data.</text>
</comment>
<feature type="compositionally biased region" description="Basic and acidic residues" evidence="14">
    <location>
        <begin position="26"/>
        <end position="41"/>
    </location>
</feature>